<reference evidence="3 4" key="1">
    <citation type="journal article" date="2020" name="ISME J.">
        <title>Comparative genomics reveals insights into cyanobacterial evolution and habitat adaptation.</title>
        <authorList>
            <person name="Chen M.Y."/>
            <person name="Teng W.K."/>
            <person name="Zhao L."/>
            <person name="Hu C.X."/>
            <person name="Zhou Y.K."/>
            <person name="Han B.P."/>
            <person name="Song L.R."/>
            <person name="Shu W.S."/>
        </authorList>
    </citation>
    <scope>NUCLEOTIDE SEQUENCE [LARGE SCALE GENOMIC DNA]</scope>
    <source>
        <strain evidence="3 4">FACHB-838</strain>
    </source>
</reference>
<keyword evidence="1" id="KW-0472">Membrane</keyword>
<protein>
    <submittedName>
        <fullName evidence="3">VanZ family protein</fullName>
    </submittedName>
</protein>
<dbReference type="InterPro" id="IPR013320">
    <property type="entry name" value="ConA-like_dom_sf"/>
</dbReference>
<dbReference type="RefSeq" id="WP_190946109.1">
    <property type="nucleotide sequence ID" value="NZ_JACJSI010000254.1"/>
</dbReference>
<keyword evidence="4" id="KW-1185">Reference proteome</keyword>
<feature type="transmembrane region" description="Helical" evidence="1">
    <location>
        <begin position="132"/>
        <end position="156"/>
    </location>
</feature>
<name>A0ABR8E120_9NOSO</name>
<keyword evidence="1" id="KW-0812">Transmembrane</keyword>
<dbReference type="EMBL" id="JACJSI010000254">
    <property type="protein sequence ID" value="MBD2535264.1"/>
    <property type="molecule type" value="Genomic_DNA"/>
</dbReference>
<feature type="transmembrane region" description="Helical" evidence="1">
    <location>
        <begin position="67"/>
        <end position="84"/>
    </location>
</feature>
<evidence type="ECO:0000259" key="2">
    <source>
        <dbReference type="Pfam" id="PF04892"/>
    </source>
</evidence>
<sequence>MFLHNIITQTSCILSKLILNRSLYLVTASILAILIATLHPFNFLLLNNFSIQTITASFDNASSFEDLVNNILLFIPLGFSYTAFSQNIKIKPINKFITLIIISAGLSLTVEVLQIFLPSRSPTPADIANNTLGGIVGIICFYIWHSQSFIYILSSVENWKLSNSNKKIAILFLTYIVLSFLMILPWKATTYLSNWTPIYPLLLGNEATGDKPWRGYISDLHIADRSVSKNQLSELFDSQDYLNIFGDSLISSYQFTNKRDFQDNTRQLPELLPQGQSSYLVDSQGVALSSSYWLKTGTPTTLLNKRIRKNSQFTIITTVATADTNQIGPARIISISSGILRRNFTLGQRGNNLDLRIRTPITGENATDIKLSIPGIFAHTNTHNIVLTYSKANIQVYVDNVQNFYYFNLLELIPKEQKLLYYALTFIPLGICLTFITIIARKKLNFYRLLLPSGILLPSLILESILVIDIHKSISLTNILIGIFFTGGTMLILRIRASELPKKQF</sequence>
<comment type="caution">
    <text evidence="3">The sequence shown here is derived from an EMBL/GenBank/DDBJ whole genome shotgun (WGS) entry which is preliminary data.</text>
</comment>
<dbReference type="Proteomes" id="UP000623440">
    <property type="component" value="Unassembled WGS sequence"/>
</dbReference>
<feature type="transmembrane region" description="Helical" evidence="1">
    <location>
        <begin position="446"/>
        <end position="468"/>
    </location>
</feature>
<accession>A0ABR8E120</accession>
<feature type="transmembrane region" description="Helical" evidence="1">
    <location>
        <begin position="23"/>
        <end position="47"/>
    </location>
</feature>
<evidence type="ECO:0000313" key="3">
    <source>
        <dbReference type="EMBL" id="MBD2535264.1"/>
    </source>
</evidence>
<dbReference type="Gene3D" id="2.60.120.200">
    <property type="match status" value="1"/>
</dbReference>
<organism evidence="3 4">
    <name type="scientific">Nostoc flagelliforme FACHB-838</name>
    <dbReference type="NCBI Taxonomy" id="2692904"/>
    <lineage>
        <taxon>Bacteria</taxon>
        <taxon>Bacillati</taxon>
        <taxon>Cyanobacteriota</taxon>
        <taxon>Cyanophyceae</taxon>
        <taxon>Nostocales</taxon>
        <taxon>Nostocaceae</taxon>
        <taxon>Nostoc</taxon>
    </lineage>
</organism>
<feature type="domain" description="VanZ-like" evidence="2">
    <location>
        <begin position="36"/>
        <end position="144"/>
    </location>
</feature>
<feature type="transmembrane region" description="Helical" evidence="1">
    <location>
        <begin position="419"/>
        <end position="439"/>
    </location>
</feature>
<evidence type="ECO:0000313" key="4">
    <source>
        <dbReference type="Proteomes" id="UP000623440"/>
    </source>
</evidence>
<evidence type="ECO:0000256" key="1">
    <source>
        <dbReference type="SAM" id="Phobius"/>
    </source>
</evidence>
<feature type="transmembrane region" description="Helical" evidence="1">
    <location>
        <begin position="474"/>
        <end position="493"/>
    </location>
</feature>
<dbReference type="SUPFAM" id="SSF49899">
    <property type="entry name" value="Concanavalin A-like lectins/glucanases"/>
    <property type="match status" value="1"/>
</dbReference>
<dbReference type="InterPro" id="IPR006976">
    <property type="entry name" value="VanZ-like"/>
</dbReference>
<proteinExistence type="predicted"/>
<feature type="transmembrane region" description="Helical" evidence="1">
    <location>
        <begin position="96"/>
        <end position="117"/>
    </location>
</feature>
<gene>
    <name evidence="3" type="ORF">H6G97_40005</name>
</gene>
<dbReference type="Pfam" id="PF04892">
    <property type="entry name" value="VanZ"/>
    <property type="match status" value="1"/>
</dbReference>
<feature type="transmembrane region" description="Helical" evidence="1">
    <location>
        <begin position="168"/>
        <end position="186"/>
    </location>
</feature>
<keyword evidence="1" id="KW-1133">Transmembrane helix</keyword>